<evidence type="ECO:0000313" key="1">
    <source>
        <dbReference type="EMBL" id="EKC32530.1"/>
    </source>
</evidence>
<proteinExistence type="predicted"/>
<dbReference type="AlphaFoldDB" id="K1QUB5"/>
<accession>K1QUB5</accession>
<organism evidence="1">
    <name type="scientific">Magallana gigas</name>
    <name type="common">Pacific oyster</name>
    <name type="synonym">Crassostrea gigas</name>
    <dbReference type="NCBI Taxonomy" id="29159"/>
    <lineage>
        <taxon>Eukaryota</taxon>
        <taxon>Metazoa</taxon>
        <taxon>Spiralia</taxon>
        <taxon>Lophotrochozoa</taxon>
        <taxon>Mollusca</taxon>
        <taxon>Bivalvia</taxon>
        <taxon>Autobranchia</taxon>
        <taxon>Pteriomorphia</taxon>
        <taxon>Ostreida</taxon>
        <taxon>Ostreoidea</taxon>
        <taxon>Ostreidae</taxon>
        <taxon>Magallana</taxon>
    </lineage>
</organism>
<reference evidence="1" key="1">
    <citation type="journal article" date="2012" name="Nature">
        <title>The oyster genome reveals stress adaptation and complexity of shell formation.</title>
        <authorList>
            <person name="Zhang G."/>
            <person name="Fang X."/>
            <person name="Guo X."/>
            <person name="Li L."/>
            <person name="Luo R."/>
            <person name="Xu F."/>
            <person name="Yang P."/>
            <person name="Zhang L."/>
            <person name="Wang X."/>
            <person name="Qi H."/>
            <person name="Xiong Z."/>
            <person name="Que H."/>
            <person name="Xie Y."/>
            <person name="Holland P.W."/>
            <person name="Paps J."/>
            <person name="Zhu Y."/>
            <person name="Wu F."/>
            <person name="Chen Y."/>
            <person name="Wang J."/>
            <person name="Peng C."/>
            <person name="Meng J."/>
            <person name="Yang L."/>
            <person name="Liu J."/>
            <person name="Wen B."/>
            <person name="Zhang N."/>
            <person name="Huang Z."/>
            <person name="Zhu Q."/>
            <person name="Feng Y."/>
            <person name="Mount A."/>
            <person name="Hedgecock D."/>
            <person name="Xu Z."/>
            <person name="Liu Y."/>
            <person name="Domazet-Loso T."/>
            <person name="Du Y."/>
            <person name="Sun X."/>
            <person name="Zhang S."/>
            <person name="Liu B."/>
            <person name="Cheng P."/>
            <person name="Jiang X."/>
            <person name="Li J."/>
            <person name="Fan D."/>
            <person name="Wang W."/>
            <person name="Fu W."/>
            <person name="Wang T."/>
            <person name="Wang B."/>
            <person name="Zhang J."/>
            <person name="Peng Z."/>
            <person name="Li Y."/>
            <person name="Li N."/>
            <person name="Wang J."/>
            <person name="Chen M."/>
            <person name="He Y."/>
            <person name="Tan F."/>
            <person name="Song X."/>
            <person name="Zheng Q."/>
            <person name="Huang R."/>
            <person name="Yang H."/>
            <person name="Du X."/>
            <person name="Chen L."/>
            <person name="Yang M."/>
            <person name="Gaffney P.M."/>
            <person name="Wang S."/>
            <person name="Luo L."/>
            <person name="She Z."/>
            <person name="Ming Y."/>
            <person name="Huang W."/>
            <person name="Zhang S."/>
            <person name="Huang B."/>
            <person name="Zhang Y."/>
            <person name="Qu T."/>
            <person name="Ni P."/>
            <person name="Miao G."/>
            <person name="Wang J."/>
            <person name="Wang Q."/>
            <person name="Steinberg C.E."/>
            <person name="Wang H."/>
            <person name="Li N."/>
            <person name="Qian L."/>
            <person name="Zhang G."/>
            <person name="Li Y."/>
            <person name="Yang H."/>
            <person name="Liu X."/>
            <person name="Wang J."/>
            <person name="Yin Y."/>
            <person name="Wang J."/>
        </authorList>
    </citation>
    <scope>NUCLEOTIDE SEQUENCE [LARGE SCALE GENOMIC DNA]</scope>
    <source>
        <strain evidence="1">05x7-T-G4-1.051#20</strain>
    </source>
</reference>
<dbReference type="HOGENOM" id="CLU_158847_0_0_1"/>
<dbReference type="EMBL" id="JH817549">
    <property type="protein sequence ID" value="EKC32530.1"/>
    <property type="molecule type" value="Genomic_DNA"/>
</dbReference>
<protein>
    <submittedName>
        <fullName evidence="1">Uncharacterized protein</fullName>
    </submittedName>
</protein>
<gene>
    <name evidence="1" type="ORF">CGI_10012710</name>
</gene>
<dbReference type="InParanoid" id="K1QUB5"/>
<name>K1QUB5_MAGGI</name>
<sequence>MAGGRLPKGYPYCTDYSSYSFQDRKLFFCRPIRKAARISPVMRQEDTIKREEVYNHLHESDKEDRSDYYDHAGPAPSLSVMEDGYGVQGMESEGNDNYNTVDRDYYTDCGKSMTAENKQSNDYFILETQNE</sequence>